<dbReference type="EMBL" id="SRJD01000007">
    <property type="protein sequence ID" value="TGA98493.1"/>
    <property type="molecule type" value="Genomic_DNA"/>
</dbReference>
<dbReference type="AlphaFoldDB" id="A0A4Z0GQY3"/>
<accession>A0A4Z0GQY3</accession>
<dbReference type="InterPro" id="IPR003718">
    <property type="entry name" value="OsmC/Ohr_fam"/>
</dbReference>
<dbReference type="Proteomes" id="UP000298347">
    <property type="component" value="Unassembled WGS sequence"/>
</dbReference>
<dbReference type="RefSeq" id="WP_135348303.1">
    <property type="nucleotide sequence ID" value="NZ_SRJD01000007.1"/>
</dbReference>
<dbReference type="InterPro" id="IPR036102">
    <property type="entry name" value="OsmC/Ohrsf"/>
</dbReference>
<sequence>MELIQSSETIELVHENGNWLLSRQEGFSPVQLIAASAAACSSYVFEELLNRQRIPYQLIKVSFEYMENPFYPNPISKIDVRFLINVPKKNQEAAKQIFLQIPQNCPVIQSLHPRIKLNESVFFAE</sequence>
<dbReference type="Gene3D" id="3.30.300.20">
    <property type="match status" value="1"/>
</dbReference>
<protein>
    <submittedName>
        <fullName evidence="1">OsmC family peroxiredoxin</fullName>
    </submittedName>
</protein>
<dbReference type="InterPro" id="IPR015946">
    <property type="entry name" value="KH_dom-like_a/b"/>
</dbReference>
<evidence type="ECO:0000313" key="1">
    <source>
        <dbReference type="EMBL" id="TGA98493.1"/>
    </source>
</evidence>
<dbReference type="OrthoDB" id="13625at2"/>
<evidence type="ECO:0000313" key="2">
    <source>
        <dbReference type="Proteomes" id="UP000298347"/>
    </source>
</evidence>
<dbReference type="SUPFAM" id="SSF82784">
    <property type="entry name" value="OsmC-like"/>
    <property type="match status" value="1"/>
</dbReference>
<dbReference type="Pfam" id="PF02566">
    <property type="entry name" value="OsmC"/>
    <property type="match status" value="1"/>
</dbReference>
<keyword evidence="2" id="KW-1185">Reference proteome</keyword>
<name>A0A4Z0GQY3_9BACL</name>
<reference evidence="1 2" key="1">
    <citation type="journal article" date="2015" name="Int. J. Syst. Evol. Microbiol.">
        <title>Sporolactobacillus shoreae sp. nov. and Sporolactobacillus spathodeae sp. nov., two spore-forming lactic acid bacteria isolated from tree barks in Thailand.</title>
        <authorList>
            <person name="Thamacharoensuk T."/>
            <person name="Kitahara M."/>
            <person name="Ohkuma M."/>
            <person name="Thongchul N."/>
            <person name="Tanasupawat S."/>
        </authorList>
    </citation>
    <scope>NUCLEOTIDE SEQUENCE [LARGE SCALE GENOMIC DNA]</scope>
    <source>
        <strain evidence="1 2">BK92</strain>
    </source>
</reference>
<gene>
    <name evidence="1" type="ORF">E4665_08200</name>
</gene>
<dbReference type="PANTHER" id="PTHR34352">
    <property type="entry name" value="PROTEIN YHFA"/>
    <property type="match status" value="1"/>
</dbReference>
<dbReference type="PANTHER" id="PTHR34352:SF1">
    <property type="entry name" value="PROTEIN YHFA"/>
    <property type="match status" value="1"/>
</dbReference>
<proteinExistence type="predicted"/>
<organism evidence="1 2">
    <name type="scientific">Sporolactobacillus shoreae</name>
    <dbReference type="NCBI Taxonomy" id="1465501"/>
    <lineage>
        <taxon>Bacteria</taxon>
        <taxon>Bacillati</taxon>
        <taxon>Bacillota</taxon>
        <taxon>Bacilli</taxon>
        <taxon>Bacillales</taxon>
        <taxon>Sporolactobacillaceae</taxon>
        <taxon>Sporolactobacillus</taxon>
    </lineage>
</organism>
<comment type="caution">
    <text evidence="1">The sequence shown here is derived from an EMBL/GenBank/DDBJ whole genome shotgun (WGS) entry which is preliminary data.</text>
</comment>